<feature type="chain" id="PRO_5025498242" description="Secreted protein" evidence="1">
    <location>
        <begin position="24"/>
        <end position="121"/>
    </location>
</feature>
<dbReference type="EMBL" id="BLLF01000186">
    <property type="protein sequence ID" value="GFH08812.1"/>
    <property type="molecule type" value="Genomic_DNA"/>
</dbReference>
<keyword evidence="3" id="KW-1185">Reference proteome</keyword>
<accession>A0A699Z0E6</accession>
<evidence type="ECO:0000256" key="1">
    <source>
        <dbReference type="SAM" id="SignalP"/>
    </source>
</evidence>
<keyword evidence="1" id="KW-0732">Signal</keyword>
<evidence type="ECO:0008006" key="4">
    <source>
        <dbReference type="Google" id="ProtNLM"/>
    </source>
</evidence>
<name>A0A699Z0E6_HAELA</name>
<proteinExistence type="predicted"/>
<protein>
    <recommendedName>
        <fullName evidence="4">Secreted protein</fullName>
    </recommendedName>
</protein>
<sequence>MRIAWSRGGFWAASMLMMTQCAAWPPCRALGSRLALPRPPASSQLPGIARSRWGHTCCWPAQRRVWSAAATCGVRAACGASHWPRYRLSPGSALLHPPPNTTPPLDLVTEACTDCDCDIDC</sequence>
<organism evidence="2 3">
    <name type="scientific">Haematococcus lacustris</name>
    <name type="common">Green alga</name>
    <name type="synonym">Haematococcus pluvialis</name>
    <dbReference type="NCBI Taxonomy" id="44745"/>
    <lineage>
        <taxon>Eukaryota</taxon>
        <taxon>Viridiplantae</taxon>
        <taxon>Chlorophyta</taxon>
        <taxon>core chlorophytes</taxon>
        <taxon>Chlorophyceae</taxon>
        <taxon>CS clade</taxon>
        <taxon>Chlamydomonadales</taxon>
        <taxon>Haematococcaceae</taxon>
        <taxon>Haematococcus</taxon>
    </lineage>
</organism>
<reference evidence="2 3" key="1">
    <citation type="submission" date="2020-02" db="EMBL/GenBank/DDBJ databases">
        <title>Draft genome sequence of Haematococcus lacustris strain NIES-144.</title>
        <authorList>
            <person name="Morimoto D."/>
            <person name="Nakagawa S."/>
            <person name="Yoshida T."/>
            <person name="Sawayama S."/>
        </authorList>
    </citation>
    <scope>NUCLEOTIDE SEQUENCE [LARGE SCALE GENOMIC DNA]</scope>
    <source>
        <strain evidence="2 3">NIES-144</strain>
    </source>
</reference>
<evidence type="ECO:0000313" key="2">
    <source>
        <dbReference type="EMBL" id="GFH08812.1"/>
    </source>
</evidence>
<dbReference type="AlphaFoldDB" id="A0A699Z0E6"/>
<dbReference type="Proteomes" id="UP000485058">
    <property type="component" value="Unassembled WGS sequence"/>
</dbReference>
<gene>
    <name evidence="2" type="ORF">HaLaN_03839</name>
</gene>
<comment type="caution">
    <text evidence="2">The sequence shown here is derived from an EMBL/GenBank/DDBJ whole genome shotgun (WGS) entry which is preliminary data.</text>
</comment>
<evidence type="ECO:0000313" key="3">
    <source>
        <dbReference type="Proteomes" id="UP000485058"/>
    </source>
</evidence>
<feature type="signal peptide" evidence="1">
    <location>
        <begin position="1"/>
        <end position="23"/>
    </location>
</feature>